<dbReference type="InterPro" id="IPR000719">
    <property type="entry name" value="Prot_kinase_dom"/>
</dbReference>
<gene>
    <name evidence="3" type="ORF">MAR_000531</name>
</gene>
<dbReference type="Gene3D" id="1.10.510.10">
    <property type="entry name" value="Transferase(Phosphotransferase) domain 1"/>
    <property type="match status" value="1"/>
</dbReference>
<keyword evidence="4" id="KW-1185">Reference proteome</keyword>
<evidence type="ECO:0000256" key="1">
    <source>
        <dbReference type="ARBA" id="ARBA00009670"/>
    </source>
</evidence>
<name>A0ABY7F936_MYAAR</name>
<dbReference type="EMBL" id="CP111022">
    <property type="protein sequence ID" value="WAR18693.1"/>
    <property type="molecule type" value="Genomic_DNA"/>
</dbReference>
<dbReference type="CDD" id="cd13969">
    <property type="entry name" value="ADCK1-like"/>
    <property type="match status" value="1"/>
</dbReference>
<dbReference type="Pfam" id="PF03109">
    <property type="entry name" value="ABC1"/>
    <property type="match status" value="1"/>
</dbReference>
<accession>A0ABY7F936</accession>
<evidence type="ECO:0000313" key="3">
    <source>
        <dbReference type="EMBL" id="WAR18693.1"/>
    </source>
</evidence>
<protein>
    <submittedName>
        <fullName evidence="3">ADCK1-like protein</fullName>
    </submittedName>
</protein>
<dbReference type="SUPFAM" id="SSF56112">
    <property type="entry name" value="Protein kinase-like (PK-like)"/>
    <property type="match status" value="1"/>
</dbReference>
<sequence>MFSRRVKQVFKYGSLAAVGVGTAYAIKNNDWEMSTIGVVRFGRAAGTVARVVVDYKWSLRNIDPNSKEYQNTKSEVHTRSAVRLRNMCCANGGAFIKVGQHLATLDYLLPEEYTQTLQVLHSDAPQSPIEDLLRVFEEEIGKKVEDMFEYFSPEPLGTASLAQVHKAVTKDGRVLAVKIQHPKVKAHSYVDIKTMEFLIHRVAWVFPDFQYVWLAEETKKNLPKELDFMREGEHCERVEKMFAKFSFLKVPKIYWEFSSGRVLTMEYCEGGKVNDLEYMQKHNIDVNEVSRDLGKLYSEMIFVNGYVHCDPHPGNVLVNKTNQGTQIVLLDHGLYQTLTDDFRINYGKLWMCLIQADLPGIEKYSGRLNMLLIMKTNDVLRGIETVLHTRASASYFITMSRCCIRAMGEHKLRHCGGLLAACRTRLYTQWQLIKIDLYELFLWINSSMLARWLLKKEIECET</sequence>
<dbReference type="PANTHER" id="PTHR43173">
    <property type="entry name" value="ABC1 FAMILY PROTEIN"/>
    <property type="match status" value="1"/>
</dbReference>
<dbReference type="InterPro" id="IPR004147">
    <property type="entry name" value="ABC1_dom"/>
</dbReference>
<organism evidence="3 4">
    <name type="scientific">Mya arenaria</name>
    <name type="common">Soft-shell clam</name>
    <dbReference type="NCBI Taxonomy" id="6604"/>
    <lineage>
        <taxon>Eukaryota</taxon>
        <taxon>Metazoa</taxon>
        <taxon>Spiralia</taxon>
        <taxon>Lophotrochozoa</taxon>
        <taxon>Mollusca</taxon>
        <taxon>Bivalvia</taxon>
        <taxon>Autobranchia</taxon>
        <taxon>Heteroconchia</taxon>
        <taxon>Euheterodonta</taxon>
        <taxon>Imparidentia</taxon>
        <taxon>Neoheterodontei</taxon>
        <taxon>Myida</taxon>
        <taxon>Myoidea</taxon>
        <taxon>Myidae</taxon>
        <taxon>Mya</taxon>
    </lineage>
</organism>
<dbReference type="InterPro" id="IPR011009">
    <property type="entry name" value="Kinase-like_dom_sf"/>
</dbReference>
<evidence type="ECO:0000259" key="2">
    <source>
        <dbReference type="PROSITE" id="PS50011"/>
    </source>
</evidence>
<dbReference type="Proteomes" id="UP001164746">
    <property type="component" value="Chromosome 11"/>
</dbReference>
<reference evidence="3" key="1">
    <citation type="submission" date="2022-11" db="EMBL/GenBank/DDBJ databases">
        <title>Centuries of genome instability and evolution in soft-shell clam transmissible cancer (bioRxiv).</title>
        <authorList>
            <person name="Hart S.F.M."/>
            <person name="Yonemitsu M.A."/>
            <person name="Giersch R.M."/>
            <person name="Beal B.F."/>
            <person name="Arriagada G."/>
            <person name="Davis B.W."/>
            <person name="Ostrander E.A."/>
            <person name="Goff S.P."/>
            <person name="Metzger M.J."/>
        </authorList>
    </citation>
    <scope>NUCLEOTIDE SEQUENCE</scope>
    <source>
        <strain evidence="3">MELC-2E11</strain>
        <tissue evidence="3">Siphon/mantle</tissue>
    </source>
</reference>
<dbReference type="InterPro" id="IPR045307">
    <property type="entry name" value="ADCK1_dom"/>
</dbReference>
<evidence type="ECO:0000313" key="4">
    <source>
        <dbReference type="Proteomes" id="UP001164746"/>
    </source>
</evidence>
<feature type="domain" description="Protein kinase" evidence="2">
    <location>
        <begin position="150"/>
        <end position="462"/>
    </location>
</feature>
<proteinExistence type="inferred from homology"/>
<dbReference type="PROSITE" id="PS50011">
    <property type="entry name" value="PROTEIN_KINASE_DOM"/>
    <property type="match status" value="1"/>
</dbReference>
<dbReference type="PANTHER" id="PTHR43173:SF19">
    <property type="entry name" value="AARF DOMAIN-CONTAINING PROTEIN KINASE 1"/>
    <property type="match status" value="1"/>
</dbReference>
<comment type="similarity">
    <text evidence="1">Belongs to the protein kinase superfamily. ADCK protein kinase family.</text>
</comment>
<dbReference type="InterPro" id="IPR051130">
    <property type="entry name" value="Mito_struct-func_regulator"/>
</dbReference>